<feature type="chain" id="PRO_5017410308" evidence="1">
    <location>
        <begin position="34"/>
        <end position="268"/>
    </location>
</feature>
<dbReference type="GO" id="GO:0015689">
    <property type="term" value="P:molybdate ion transport"/>
    <property type="evidence" value="ECO:0007669"/>
    <property type="project" value="TreeGrafter"/>
</dbReference>
<reference evidence="2 5" key="1">
    <citation type="submission" date="2018-09" db="EMBL/GenBank/DDBJ databases">
        <title>Roseomonas sp. nov., isolated from feces of Tibetan antelopes in the Qinghai-Tibet plateau, China.</title>
        <authorList>
            <person name="Tian Z."/>
        </authorList>
    </citation>
    <scope>NUCLEOTIDE SEQUENCE [LARGE SCALE GENOMIC DNA]</scope>
    <source>
        <strain evidence="3 4">Z23</strain>
        <strain evidence="2 5">Z24</strain>
    </source>
</reference>
<proteinExistence type="predicted"/>
<protein>
    <submittedName>
        <fullName evidence="2">ABC transporter substrate-binding protein</fullName>
    </submittedName>
</protein>
<dbReference type="EMBL" id="RFLX01000001">
    <property type="protein sequence ID" value="RMI27304.1"/>
    <property type="molecule type" value="Genomic_DNA"/>
</dbReference>
<dbReference type="InterPro" id="IPR050682">
    <property type="entry name" value="ModA/WtpA"/>
</dbReference>
<evidence type="ECO:0000256" key="1">
    <source>
        <dbReference type="SAM" id="SignalP"/>
    </source>
</evidence>
<dbReference type="SUPFAM" id="SSF53850">
    <property type="entry name" value="Periplasmic binding protein-like II"/>
    <property type="match status" value="1"/>
</dbReference>
<keyword evidence="1" id="KW-0732">Signal</keyword>
<dbReference type="InParanoid" id="A0A3A9JG37"/>
<sequence length="268" mass="28141">MRPAGGKTFMAKLSRRLLLAGLAAPVVSRAARAAGVEIHVLSSGSFTAAYQRLAPEFERRSGHRLVSAFGASFGPAPDALPQRLGRGEPADVVLALEDALEALAGAGHLDAGSVTRLAETRVAFAVRTGAPKPDMSTVDAMRAALLAAPSIAYSPSGSGRFYETELVQRLGIAEQVMPKSRRWFPDRIGAVVARGDAAMGLQQISELLPIPGIEVIRIPEEVQKVSFASAALGGKARQPEAARQLMAFLSSPEAAPMIAATGLDPIRR</sequence>
<evidence type="ECO:0000313" key="5">
    <source>
        <dbReference type="Proteomes" id="UP000278036"/>
    </source>
</evidence>
<accession>A0A3A9JG37</accession>
<dbReference type="AlphaFoldDB" id="A0A3A9JG37"/>
<evidence type="ECO:0000313" key="4">
    <source>
        <dbReference type="Proteomes" id="UP000274097"/>
    </source>
</evidence>
<dbReference type="Gene3D" id="3.40.190.10">
    <property type="entry name" value="Periplasmic binding protein-like II"/>
    <property type="match status" value="2"/>
</dbReference>
<dbReference type="Proteomes" id="UP000274097">
    <property type="component" value="Unassembled WGS sequence"/>
</dbReference>
<dbReference type="PANTHER" id="PTHR30632:SF11">
    <property type="entry name" value="BLR4797 PROTEIN"/>
    <property type="match status" value="1"/>
</dbReference>
<dbReference type="PANTHER" id="PTHR30632">
    <property type="entry name" value="MOLYBDATE-BINDING PERIPLASMIC PROTEIN"/>
    <property type="match status" value="1"/>
</dbReference>
<dbReference type="OrthoDB" id="7261414at2"/>
<evidence type="ECO:0000313" key="3">
    <source>
        <dbReference type="EMBL" id="RMI27304.1"/>
    </source>
</evidence>
<gene>
    <name evidence="2" type="ORF">D6Z83_10215</name>
    <name evidence="3" type="ORF">EBE87_02760</name>
</gene>
<comment type="caution">
    <text evidence="2">The sequence shown here is derived from an EMBL/GenBank/DDBJ whole genome shotgun (WGS) entry which is preliminary data.</text>
</comment>
<dbReference type="Pfam" id="PF13531">
    <property type="entry name" value="SBP_bac_11"/>
    <property type="match status" value="1"/>
</dbReference>
<feature type="signal peptide" evidence="1">
    <location>
        <begin position="1"/>
        <end position="33"/>
    </location>
</feature>
<organism evidence="2 5">
    <name type="scientific">Teichococcus wenyumeiae</name>
    <dbReference type="NCBI Taxonomy" id="2478470"/>
    <lineage>
        <taxon>Bacteria</taxon>
        <taxon>Pseudomonadati</taxon>
        <taxon>Pseudomonadota</taxon>
        <taxon>Alphaproteobacteria</taxon>
        <taxon>Acetobacterales</taxon>
        <taxon>Roseomonadaceae</taxon>
        <taxon>Roseomonas</taxon>
    </lineage>
</organism>
<keyword evidence="4" id="KW-1185">Reference proteome</keyword>
<dbReference type="GO" id="GO:0030973">
    <property type="term" value="F:molybdate ion binding"/>
    <property type="evidence" value="ECO:0007669"/>
    <property type="project" value="TreeGrafter"/>
</dbReference>
<evidence type="ECO:0000313" key="2">
    <source>
        <dbReference type="EMBL" id="RKK04301.1"/>
    </source>
</evidence>
<dbReference type="Proteomes" id="UP000278036">
    <property type="component" value="Unassembled WGS sequence"/>
</dbReference>
<dbReference type="EMBL" id="RAQU01000048">
    <property type="protein sequence ID" value="RKK04301.1"/>
    <property type="molecule type" value="Genomic_DNA"/>
</dbReference>
<name>A0A3A9JG37_9PROT</name>